<name>A0A0E4BQ73_9BRAD</name>
<evidence type="ECO:0000313" key="3">
    <source>
        <dbReference type="Proteomes" id="UP000063308"/>
    </source>
</evidence>
<dbReference type="AlphaFoldDB" id="A0A0E4BQ73"/>
<dbReference type="EMBL" id="AP014685">
    <property type="protein sequence ID" value="BAR57213.1"/>
    <property type="molecule type" value="Genomic_DNA"/>
</dbReference>
<feature type="compositionally biased region" description="Low complexity" evidence="1">
    <location>
        <begin position="46"/>
        <end position="55"/>
    </location>
</feature>
<reference evidence="2 3" key="1">
    <citation type="submission" date="2014-11" db="EMBL/GenBank/DDBJ databases">
        <title>Symbiosis island explosion on the genome of extra-slow-growing strains of soybean bradyrhizobia with massive insertion sequences.</title>
        <authorList>
            <person name="Iida T."/>
            <person name="Minamisawa K."/>
        </authorList>
    </citation>
    <scope>NUCLEOTIDE SEQUENCE [LARGE SCALE GENOMIC DNA]</scope>
    <source>
        <strain evidence="2 3">NK6</strain>
    </source>
</reference>
<evidence type="ECO:0000313" key="2">
    <source>
        <dbReference type="EMBL" id="BAR57213.1"/>
    </source>
</evidence>
<protein>
    <submittedName>
        <fullName evidence="2">Uncharacterized protein</fullName>
    </submittedName>
</protein>
<accession>A0A0E4BQ73</accession>
<feature type="region of interest" description="Disordered" evidence="1">
    <location>
        <begin position="1"/>
        <end position="55"/>
    </location>
</feature>
<organism evidence="2 3">
    <name type="scientific">Bradyrhizobium diazoefficiens</name>
    <dbReference type="NCBI Taxonomy" id="1355477"/>
    <lineage>
        <taxon>Bacteria</taxon>
        <taxon>Pseudomonadati</taxon>
        <taxon>Pseudomonadota</taxon>
        <taxon>Alphaproteobacteria</taxon>
        <taxon>Hyphomicrobiales</taxon>
        <taxon>Nitrobacteraceae</taxon>
        <taxon>Bradyrhizobium</taxon>
    </lineage>
</organism>
<evidence type="ECO:0000256" key="1">
    <source>
        <dbReference type="SAM" id="MobiDB-lite"/>
    </source>
</evidence>
<dbReference type="Proteomes" id="UP000063308">
    <property type="component" value="Chromosome"/>
</dbReference>
<sequence length="55" mass="5916">MHPRKHSGLLRCARNDGVRGGTRLKQKPRPLGRGSCRPLSRRSLNRAGRGAAGAA</sequence>
<proteinExistence type="predicted"/>
<gene>
    <name evidence="2" type="ORF">NK6_4043</name>
</gene>